<proteinExistence type="predicted"/>
<sequence length="830" mass="92068">MLLASSIQQTLIQSGLSGCHDGGGNGLTKTLLITHLRDHHCNGDAHAITRKTLSTNLAVFEEAEVTFKRMGIWLCGGCFKMHSLRSKCRHGKGSDFVSPPDCEDGVVWFVLYDIIKPHVPTSSEQFDHVDDLVQFQHGGFTLALLDSLFSKGLRTVKSIPPKCHLGFSRALKEALDKVICTPDDISCWVSLLVWPLCLLKTFRPRSNLECKSAIKRQRQEESILNAIRSWSLPGGSLQVMRETLAESSPPLSDVDEEDIDLGERNIKQCKRNICDGHYTAAIRVLSSSGVAPYNDATLEDLKTKHPFKPPPSLPHISIDHHHLIASPDVKPFVAILDELFFSITQVMYSLLDGKCPTQLGEYIAMLYFTTVWLNQWLVFLSYAVDGLQFGVRVAGGSEAILHSVNRLIEACGDDVGLSMLLVDFKNALNLVDREVMLREVRSCQGVQQGDSLGPLLFSLVLHPLICKIRDSFSLSLHAWYLDDDTIVGDTMVVGKVLELIMEDGPGCDLHLNVDKTEVFWPKEDPRSRLAGIFPPSIARPLHGVKLLGGPASVDFDFCNELVMKRVAKTIGLMDAIAKINDPQCELLLLRSCTGISRLYFTMRTCPPRVFESAQCSFDVALRSSLERISAGLQTKLLRHTGIVSPRPIFDDALSVFNKSMKTDLLGNPSEIAVPKLMKKMADIYFTRVTKIAESTFSLSPRQIAMWTSQKEDYTSDWLRTVPISGLGQTMNACSRVFAGDIYGDHAVSCAGIIGIKHHHNVVRDTLVDICYRFGISAGKEVDIGLDGGRDKPLRPADMLLYSWDGGLIFFCDVAKLQLSKEKRHQKAMIG</sequence>
<evidence type="ECO:0000313" key="2">
    <source>
        <dbReference type="Proteomes" id="UP001151760"/>
    </source>
</evidence>
<protein>
    <recommendedName>
        <fullName evidence="3">Reverse transcriptase domain-containing protein</fullName>
    </recommendedName>
</protein>
<reference evidence="1" key="2">
    <citation type="submission" date="2022-01" db="EMBL/GenBank/DDBJ databases">
        <authorList>
            <person name="Yamashiro T."/>
            <person name="Shiraishi A."/>
            <person name="Satake H."/>
            <person name="Nakayama K."/>
        </authorList>
    </citation>
    <scope>NUCLEOTIDE SEQUENCE</scope>
</reference>
<organism evidence="1 2">
    <name type="scientific">Tanacetum coccineum</name>
    <dbReference type="NCBI Taxonomy" id="301880"/>
    <lineage>
        <taxon>Eukaryota</taxon>
        <taxon>Viridiplantae</taxon>
        <taxon>Streptophyta</taxon>
        <taxon>Embryophyta</taxon>
        <taxon>Tracheophyta</taxon>
        <taxon>Spermatophyta</taxon>
        <taxon>Magnoliopsida</taxon>
        <taxon>eudicotyledons</taxon>
        <taxon>Gunneridae</taxon>
        <taxon>Pentapetalae</taxon>
        <taxon>asterids</taxon>
        <taxon>campanulids</taxon>
        <taxon>Asterales</taxon>
        <taxon>Asteraceae</taxon>
        <taxon>Asteroideae</taxon>
        <taxon>Anthemideae</taxon>
        <taxon>Anthemidinae</taxon>
        <taxon>Tanacetum</taxon>
    </lineage>
</organism>
<gene>
    <name evidence="1" type="ORF">Tco_0978621</name>
</gene>
<dbReference type="PANTHER" id="PTHR48462">
    <property type="entry name" value="PROTEIN, PUTATIVE-RELATED"/>
    <property type="match status" value="1"/>
</dbReference>
<reference evidence="1" key="1">
    <citation type="journal article" date="2022" name="Int. J. Mol. Sci.">
        <title>Draft Genome of Tanacetum Coccineum: Genomic Comparison of Closely Related Tanacetum-Family Plants.</title>
        <authorList>
            <person name="Yamashiro T."/>
            <person name="Shiraishi A."/>
            <person name="Nakayama K."/>
            <person name="Satake H."/>
        </authorList>
    </citation>
    <scope>NUCLEOTIDE SEQUENCE</scope>
</reference>
<comment type="caution">
    <text evidence="1">The sequence shown here is derived from an EMBL/GenBank/DDBJ whole genome shotgun (WGS) entry which is preliminary data.</text>
</comment>
<evidence type="ECO:0008006" key="3">
    <source>
        <dbReference type="Google" id="ProtNLM"/>
    </source>
</evidence>
<dbReference type="Proteomes" id="UP001151760">
    <property type="component" value="Unassembled WGS sequence"/>
</dbReference>
<name>A0ABQ5ENR8_9ASTR</name>
<dbReference type="EMBL" id="BQNB010016498">
    <property type="protein sequence ID" value="GJT52464.1"/>
    <property type="molecule type" value="Genomic_DNA"/>
</dbReference>
<accession>A0ABQ5ENR8</accession>
<dbReference type="PANTHER" id="PTHR48462:SF1">
    <property type="entry name" value="PROTEIN, PUTATIVE-RELATED"/>
    <property type="match status" value="1"/>
</dbReference>
<keyword evidence="2" id="KW-1185">Reference proteome</keyword>
<evidence type="ECO:0000313" key="1">
    <source>
        <dbReference type="EMBL" id="GJT52464.1"/>
    </source>
</evidence>